<proteinExistence type="predicted"/>
<feature type="transmembrane region" description="Helical" evidence="5">
    <location>
        <begin position="137"/>
        <end position="158"/>
    </location>
</feature>
<evidence type="ECO:0000256" key="1">
    <source>
        <dbReference type="ARBA" id="ARBA00004141"/>
    </source>
</evidence>
<evidence type="ECO:0000256" key="5">
    <source>
        <dbReference type="SAM" id="Phobius"/>
    </source>
</evidence>
<dbReference type="InterPro" id="IPR002293">
    <property type="entry name" value="AA/rel_permease1"/>
</dbReference>
<evidence type="ECO:0000313" key="6">
    <source>
        <dbReference type="EMBL" id="MBP2072315.1"/>
    </source>
</evidence>
<feature type="transmembrane region" description="Helical" evidence="5">
    <location>
        <begin position="400"/>
        <end position="423"/>
    </location>
</feature>
<sequence length="616" mass="68159">MFNRLKRALIGRPLTNKAIKSEKYDVIWGLPILSSDAISSVAYAGEEILLVLLPAIGILAYKNLLYISAAIISLLLILVFSYLQTIENYPNGGGAYVVASDNLGKIAGVVAGAALSVDYILTVAVSVSSGVDQITSAFLFLKPYSILICILIILILMIGNLRGIRESSRIFGIPSYAFVFGIIAMLIGGIVKIKGGYVPPTTPLKTVEPVTLFLLLRAFSNGCAAVTGIEAVSNAVPNFKDPSVKKAKTVLILLASIVLISFGGISVLISMYHIVPGEKAVIIQLADYIFGRGFMFYYITATTFIILVMASNTAYSGFPLLLAIMAKEGHMPRQLNKRGDRLSYSNGIILLSVLATVLIVTFKANVTSLIGLYAIGVFISFTLSQTGMAKKWITTRGKNWLIKAFINGTGAIVTAIVVIIIGISKFREGAWIVIVVIPILVFMMLKINKHYRAIAKQLRVSPEDLQSIKISENHYRNRVIVPIESINKASIRALRYARTISDYVIAFNVSIDEESGEKIKKRYALLNTDIPLIVKYSPFRRIVEPLLKFIESEEYNYKKGDMITVILPQFIVRKRWHNILHNKTRVYIEKELLKHKHIVVATMPLQLHDDDDIEDK</sequence>
<name>A0ABS4NF68_9THEO</name>
<comment type="subcellular location">
    <subcellularLocation>
        <location evidence="1">Membrane</location>
        <topology evidence="1">Multi-pass membrane protein</topology>
    </subcellularLocation>
</comment>
<protein>
    <submittedName>
        <fullName evidence="6">Amino acid transporter</fullName>
    </submittedName>
</protein>
<feature type="transmembrane region" description="Helical" evidence="5">
    <location>
        <begin position="250"/>
        <end position="275"/>
    </location>
</feature>
<feature type="transmembrane region" description="Helical" evidence="5">
    <location>
        <begin position="103"/>
        <end position="125"/>
    </location>
</feature>
<feature type="transmembrane region" description="Helical" evidence="5">
    <location>
        <begin position="370"/>
        <end position="388"/>
    </location>
</feature>
<keyword evidence="4 5" id="KW-0472">Membrane</keyword>
<evidence type="ECO:0000256" key="2">
    <source>
        <dbReference type="ARBA" id="ARBA00022692"/>
    </source>
</evidence>
<dbReference type="RefSeq" id="WP_209454095.1">
    <property type="nucleotide sequence ID" value="NZ_JAGGLT010000019.1"/>
</dbReference>
<keyword evidence="3 5" id="KW-1133">Transmembrane helix</keyword>
<keyword evidence="7" id="KW-1185">Reference proteome</keyword>
<organism evidence="6 7">
    <name type="scientific">Thermoanaerobacterium butyriciformans</name>
    <dbReference type="NCBI Taxonomy" id="1702242"/>
    <lineage>
        <taxon>Bacteria</taxon>
        <taxon>Bacillati</taxon>
        <taxon>Bacillota</taxon>
        <taxon>Clostridia</taxon>
        <taxon>Thermoanaerobacterales</taxon>
        <taxon>Thermoanaerobacteraceae</taxon>
        <taxon>Thermoanaerobacterium</taxon>
    </lineage>
</organism>
<dbReference type="Gene3D" id="1.20.1740.10">
    <property type="entry name" value="Amino acid/polyamine transporter I"/>
    <property type="match status" value="1"/>
</dbReference>
<feature type="transmembrane region" description="Helical" evidence="5">
    <location>
        <begin position="64"/>
        <end position="83"/>
    </location>
</feature>
<feature type="transmembrane region" description="Helical" evidence="5">
    <location>
        <begin position="170"/>
        <end position="190"/>
    </location>
</feature>
<gene>
    <name evidence="6" type="ORF">J2Z80_001846</name>
</gene>
<dbReference type="PANTHER" id="PTHR47704:SF1">
    <property type="entry name" value="POTASSIUM TRANSPORTER KIMA"/>
    <property type="match status" value="1"/>
</dbReference>
<dbReference type="EMBL" id="JAGGLT010000019">
    <property type="protein sequence ID" value="MBP2072315.1"/>
    <property type="molecule type" value="Genomic_DNA"/>
</dbReference>
<feature type="transmembrane region" description="Helical" evidence="5">
    <location>
        <begin position="295"/>
        <end position="323"/>
    </location>
</feature>
<dbReference type="PANTHER" id="PTHR47704">
    <property type="entry name" value="POTASSIUM TRANSPORTER KIMA"/>
    <property type="match status" value="1"/>
</dbReference>
<evidence type="ECO:0000256" key="4">
    <source>
        <dbReference type="ARBA" id="ARBA00023136"/>
    </source>
</evidence>
<evidence type="ECO:0000313" key="7">
    <source>
        <dbReference type="Proteomes" id="UP001166402"/>
    </source>
</evidence>
<reference evidence="6" key="1">
    <citation type="submission" date="2021-03" db="EMBL/GenBank/DDBJ databases">
        <title>Genomic Encyclopedia of Type Strains, Phase IV (KMG-IV): sequencing the most valuable type-strain genomes for metagenomic binning, comparative biology and taxonomic classification.</title>
        <authorList>
            <person name="Goeker M."/>
        </authorList>
    </citation>
    <scope>NUCLEOTIDE SEQUENCE</scope>
    <source>
        <strain evidence="6">DSM 101588</strain>
    </source>
</reference>
<keyword evidence="2 5" id="KW-0812">Transmembrane</keyword>
<evidence type="ECO:0000256" key="3">
    <source>
        <dbReference type="ARBA" id="ARBA00022989"/>
    </source>
</evidence>
<accession>A0ABS4NF68</accession>
<dbReference type="Proteomes" id="UP001166402">
    <property type="component" value="Unassembled WGS sequence"/>
</dbReference>
<dbReference type="InterPro" id="IPR053153">
    <property type="entry name" value="APC_K+_Transporter"/>
</dbReference>
<feature type="transmembrane region" description="Helical" evidence="5">
    <location>
        <begin position="344"/>
        <end position="364"/>
    </location>
</feature>
<comment type="caution">
    <text evidence="6">The sequence shown here is derived from an EMBL/GenBank/DDBJ whole genome shotgun (WGS) entry which is preliminary data.</text>
</comment>
<feature type="transmembrane region" description="Helical" evidence="5">
    <location>
        <begin position="429"/>
        <end position="447"/>
    </location>
</feature>
<dbReference type="Pfam" id="PF13520">
    <property type="entry name" value="AA_permease_2"/>
    <property type="match status" value="1"/>
</dbReference>